<reference evidence="4" key="1">
    <citation type="submission" date="2021-10" db="EMBL/GenBank/DDBJ databases">
        <title>Collection of gut derived symbiotic bacterial strains cultured from healthy donors.</title>
        <authorList>
            <person name="Lin H."/>
            <person name="Littmann E."/>
            <person name="Claire K."/>
            <person name="Pamer E."/>
        </authorList>
    </citation>
    <scope>NUCLEOTIDE SEQUENCE</scope>
    <source>
        <strain evidence="4">MSK.7.16</strain>
    </source>
</reference>
<evidence type="ECO:0000256" key="3">
    <source>
        <dbReference type="RuleBase" id="RU000524"/>
    </source>
</evidence>
<dbReference type="NCBIfam" id="TIGR00621">
    <property type="entry name" value="ssb"/>
    <property type="match status" value="1"/>
</dbReference>
<gene>
    <name evidence="4" type="ORF">LIY65_04445</name>
</gene>
<proteinExistence type="predicted"/>
<dbReference type="CDD" id="cd04496">
    <property type="entry name" value="SSB_OBF"/>
    <property type="match status" value="1"/>
</dbReference>
<evidence type="ECO:0000313" key="5">
    <source>
        <dbReference type="Proteomes" id="UP001198190"/>
    </source>
</evidence>
<dbReference type="InterPro" id="IPR011344">
    <property type="entry name" value="ssDNA-bd"/>
</dbReference>
<dbReference type="GO" id="GO:0003697">
    <property type="term" value="F:single-stranded DNA binding"/>
    <property type="evidence" value="ECO:0007669"/>
    <property type="project" value="InterPro"/>
</dbReference>
<dbReference type="PIRSF" id="PIRSF002070">
    <property type="entry name" value="SSB"/>
    <property type="match status" value="1"/>
</dbReference>
<dbReference type="Proteomes" id="UP001198190">
    <property type="component" value="Unassembled WGS sequence"/>
</dbReference>
<organism evidence="4 5">
    <name type="scientific">Megamonas funiformis</name>
    <dbReference type="NCBI Taxonomy" id="437897"/>
    <lineage>
        <taxon>Bacteria</taxon>
        <taxon>Bacillati</taxon>
        <taxon>Bacillota</taxon>
        <taxon>Negativicutes</taxon>
        <taxon>Selenomonadales</taxon>
        <taxon>Selenomonadaceae</taxon>
        <taxon>Megamonas</taxon>
    </lineage>
</organism>
<dbReference type="SUPFAM" id="SSF50249">
    <property type="entry name" value="Nucleic acid-binding proteins"/>
    <property type="match status" value="1"/>
</dbReference>
<evidence type="ECO:0000256" key="1">
    <source>
        <dbReference type="ARBA" id="ARBA00023125"/>
    </source>
</evidence>
<dbReference type="GO" id="GO:0006260">
    <property type="term" value="P:DNA replication"/>
    <property type="evidence" value="ECO:0007669"/>
    <property type="project" value="InterPro"/>
</dbReference>
<dbReference type="AlphaFoldDB" id="A0AAW4U5B1"/>
<dbReference type="Gene3D" id="2.40.50.140">
    <property type="entry name" value="Nucleic acid-binding proteins"/>
    <property type="match status" value="1"/>
</dbReference>
<sequence length="109" mass="12595">MRVYGVGRIAKDLDINFTDKGICILKFPFVENIFNKKTKEKKPQYYNVVVFGKLAETMGNLDIKKGDKIQIEGNISISEYIDNDGMKKYYTQIILNSFELCSKKVIDKK</sequence>
<dbReference type="RefSeq" id="WP_227152784.1">
    <property type="nucleotide sequence ID" value="NZ_JAJCGD010000008.1"/>
</dbReference>
<evidence type="ECO:0000313" key="4">
    <source>
        <dbReference type="EMBL" id="MCB6827934.1"/>
    </source>
</evidence>
<accession>A0AAW4U5B1</accession>
<dbReference type="PROSITE" id="PS50935">
    <property type="entry name" value="SSB"/>
    <property type="match status" value="1"/>
</dbReference>
<keyword evidence="1 2" id="KW-0238">DNA-binding</keyword>
<evidence type="ECO:0000256" key="2">
    <source>
        <dbReference type="PIRNR" id="PIRNR002070"/>
    </source>
</evidence>
<protein>
    <recommendedName>
        <fullName evidence="2 3">Single-stranded DNA-binding protein</fullName>
    </recommendedName>
</protein>
<comment type="caution">
    <text evidence="4">The sequence shown here is derived from an EMBL/GenBank/DDBJ whole genome shotgun (WGS) entry which is preliminary data.</text>
</comment>
<name>A0AAW4U5B1_9FIRM</name>
<dbReference type="InterPro" id="IPR012340">
    <property type="entry name" value="NA-bd_OB-fold"/>
</dbReference>
<dbReference type="Pfam" id="PF00436">
    <property type="entry name" value="SSB"/>
    <property type="match status" value="1"/>
</dbReference>
<dbReference type="EMBL" id="JAJCGD010000008">
    <property type="protein sequence ID" value="MCB6827934.1"/>
    <property type="molecule type" value="Genomic_DNA"/>
</dbReference>
<dbReference type="InterPro" id="IPR000424">
    <property type="entry name" value="Primosome_PriB/ssb"/>
</dbReference>